<gene>
    <name evidence="1" type="ORF">EJ05DRAFT_480391</name>
</gene>
<dbReference type="Proteomes" id="UP000799437">
    <property type="component" value="Unassembled WGS sequence"/>
</dbReference>
<dbReference type="OrthoDB" id="8026949at2759"/>
<organism evidence="1 2">
    <name type="scientific">Pseudovirgaria hyperparasitica</name>
    <dbReference type="NCBI Taxonomy" id="470096"/>
    <lineage>
        <taxon>Eukaryota</taxon>
        <taxon>Fungi</taxon>
        <taxon>Dikarya</taxon>
        <taxon>Ascomycota</taxon>
        <taxon>Pezizomycotina</taxon>
        <taxon>Dothideomycetes</taxon>
        <taxon>Dothideomycetes incertae sedis</taxon>
        <taxon>Acrospermales</taxon>
        <taxon>Acrospermaceae</taxon>
        <taxon>Pseudovirgaria</taxon>
    </lineage>
</organism>
<dbReference type="AlphaFoldDB" id="A0A6A6VUB5"/>
<name>A0A6A6VUB5_9PEZI</name>
<proteinExistence type="predicted"/>
<reference evidence="1" key="1">
    <citation type="journal article" date="2020" name="Stud. Mycol.">
        <title>101 Dothideomycetes genomes: a test case for predicting lifestyles and emergence of pathogens.</title>
        <authorList>
            <person name="Haridas S."/>
            <person name="Albert R."/>
            <person name="Binder M."/>
            <person name="Bloem J."/>
            <person name="Labutti K."/>
            <person name="Salamov A."/>
            <person name="Andreopoulos B."/>
            <person name="Baker S."/>
            <person name="Barry K."/>
            <person name="Bills G."/>
            <person name="Bluhm B."/>
            <person name="Cannon C."/>
            <person name="Castanera R."/>
            <person name="Culley D."/>
            <person name="Daum C."/>
            <person name="Ezra D."/>
            <person name="Gonzalez J."/>
            <person name="Henrissat B."/>
            <person name="Kuo A."/>
            <person name="Liang C."/>
            <person name="Lipzen A."/>
            <person name="Lutzoni F."/>
            <person name="Magnuson J."/>
            <person name="Mondo S."/>
            <person name="Nolan M."/>
            <person name="Ohm R."/>
            <person name="Pangilinan J."/>
            <person name="Park H.-J."/>
            <person name="Ramirez L."/>
            <person name="Alfaro M."/>
            <person name="Sun H."/>
            <person name="Tritt A."/>
            <person name="Yoshinaga Y."/>
            <person name="Zwiers L.-H."/>
            <person name="Turgeon B."/>
            <person name="Goodwin S."/>
            <person name="Spatafora J."/>
            <person name="Crous P."/>
            <person name="Grigoriev I."/>
        </authorList>
    </citation>
    <scope>NUCLEOTIDE SEQUENCE</scope>
    <source>
        <strain evidence="1">CBS 121739</strain>
    </source>
</reference>
<evidence type="ECO:0000313" key="1">
    <source>
        <dbReference type="EMBL" id="KAF2753376.1"/>
    </source>
</evidence>
<dbReference type="RefSeq" id="XP_033595827.1">
    <property type="nucleotide sequence ID" value="XM_033744858.1"/>
</dbReference>
<protein>
    <submittedName>
        <fullName evidence="1">Uncharacterized protein</fullName>
    </submittedName>
</protein>
<sequence>MALRDAAQHKEGGNIFLIGLEREIPNTFTLVDLKGNTGKKYSLGFYFSEKPRRRNAGEGWPKTPEDNLERLKDAGFPMDALVIKCGRCAGMRFLISITAFH</sequence>
<keyword evidence="2" id="KW-1185">Reference proteome</keyword>
<accession>A0A6A6VUB5</accession>
<dbReference type="GeneID" id="54485912"/>
<dbReference type="EMBL" id="ML996584">
    <property type="protein sequence ID" value="KAF2753376.1"/>
    <property type="molecule type" value="Genomic_DNA"/>
</dbReference>
<evidence type="ECO:0000313" key="2">
    <source>
        <dbReference type="Proteomes" id="UP000799437"/>
    </source>
</evidence>